<name>A0A931IEP5_9NOCA</name>
<dbReference type="PANTHER" id="PTHR48090">
    <property type="entry name" value="UNDECAPRENYL-PHOSPHATE 4-DEOXY-4-FORMAMIDO-L-ARABINOSE TRANSFERASE-RELATED"/>
    <property type="match status" value="1"/>
</dbReference>
<accession>A0A931IEP5</accession>
<evidence type="ECO:0000256" key="1">
    <source>
        <dbReference type="ARBA" id="ARBA00006739"/>
    </source>
</evidence>
<dbReference type="InterPro" id="IPR029044">
    <property type="entry name" value="Nucleotide-diphossugar_trans"/>
</dbReference>
<dbReference type="Pfam" id="PF00535">
    <property type="entry name" value="Glycos_transf_2"/>
    <property type="match status" value="1"/>
</dbReference>
<dbReference type="EMBL" id="JADMLG010000007">
    <property type="protein sequence ID" value="MBH0778420.1"/>
    <property type="molecule type" value="Genomic_DNA"/>
</dbReference>
<evidence type="ECO:0000313" key="3">
    <source>
        <dbReference type="EMBL" id="MBH0778420.1"/>
    </source>
</evidence>
<dbReference type="PANTHER" id="PTHR48090:SF7">
    <property type="entry name" value="RFBJ PROTEIN"/>
    <property type="match status" value="1"/>
</dbReference>
<comment type="caution">
    <text evidence="3">The sequence shown here is derived from an EMBL/GenBank/DDBJ whole genome shotgun (WGS) entry which is preliminary data.</text>
</comment>
<reference evidence="3" key="1">
    <citation type="submission" date="2020-11" db="EMBL/GenBank/DDBJ databases">
        <title>Nocardia NEAU-351.nov., a novel actinomycete isolated from the cow dung.</title>
        <authorList>
            <person name="Zhang X."/>
        </authorList>
    </citation>
    <scope>NUCLEOTIDE SEQUENCE</scope>
    <source>
        <strain evidence="3">NEAU-351</strain>
    </source>
</reference>
<dbReference type="Proteomes" id="UP000655751">
    <property type="component" value="Unassembled WGS sequence"/>
</dbReference>
<dbReference type="CDD" id="cd04179">
    <property type="entry name" value="DPM_DPG-synthase_like"/>
    <property type="match status" value="1"/>
</dbReference>
<gene>
    <name evidence="3" type="ORF">IT779_19260</name>
</gene>
<proteinExistence type="inferred from homology"/>
<feature type="domain" description="Glycosyltransferase 2-like" evidence="2">
    <location>
        <begin position="8"/>
        <end position="156"/>
    </location>
</feature>
<evidence type="ECO:0000259" key="2">
    <source>
        <dbReference type="Pfam" id="PF00535"/>
    </source>
</evidence>
<dbReference type="InterPro" id="IPR001173">
    <property type="entry name" value="Glyco_trans_2-like"/>
</dbReference>
<dbReference type="AlphaFoldDB" id="A0A931IEP5"/>
<dbReference type="InterPro" id="IPR050256">
    <property type="entry name" value="Glycosyltransferase_2"/>
</dbReference>
<evidence type="ECO:0000313" key="4">
    <source>
        <dbReference type="Proteomes" id="UP000655751"/>
    </source>
</evidence>
<organism evidence="3 4">
    <name type="scientific">Nocardia bovistercoris</name>
    <dbReference type="NCBI Taxonomy" id="2785916"/>
    <lineage>
        <taxon>Bacteria</taxon>
        <taxon>Bacillati</taxon>
        <taxon>Actinomycetota</taxon>
        <taxon>Actinomycetes</taxon>
        <taxon>Mycobacteriales</taxon>
        <taxon>Nocardiaceae</taxon>
        <taxon>Nocardia</taxon>
    </lineage>
</organism>
<dbReference type="RefSeq" id="WP_196150825.1">
    <property type="nucleotide sequence ID" value="NZ_JADMLG010000007.1"/>
</dbReference>
<comment type="similarity">
    <text evidence="1">Belongs to the glycosyltransferase 2 family.</text>
</comment>
<sequence length="219" mass="23421">MDQRHDVTVVIPCRDEAEALPEVLAAVPDGYRIVVVDNGSTDATAAVARRAGARVVAESEPGYGAAVQTGVAAARTELVAVLDGDGSMDPGELPTLVGAVLAGADLAVGRRRPTRPGVWPWHAHLGNRVIAGRLRRKYGLPVHDIGAMRVARRTKLLSLGPLHTRFGYPLELLVGAARADWRIIEKDITYRPRAGGVSKVSGSLRGSLRATRDFWSVLK</sequence>
<keyword evidence="4" id="KW-1185">Reference proteome</keyword>
<dbReference type="SUPFAM" id="SSF53448">
    <property type="entry name" value="Nucleotide-diphospho-sugar transferases"/>
    <property type="match status" value="1"/>
</dbReference>
<protein>
    <submittedName>
        <fullName evidence="3">Glycosyltransferase family 2 protein</fullName>
    </submittedName>
</protein>
<dbReference type="Gene3D" id="3.90.550.10">
    <property type="entry name" value="Spore Coat Polysaccharide Biosynthesis Protein SpsA, Chain A"/>
    <property type="match status" value="1"/>
</dbReference>